<dbReference type="SUPFAM" id="SSF144091">
    <property type="entry name" value="Rhomboid-like"/>
    <property type="match status" value="1"/>
</dbReference>
<keyword evidence="5 7" id="KW-1133">Transmembrane helix</keyword>
<dbReference type="GO" id="GO:0016020">
    <property type="term" value="C:membrane"/>
    <property type="evidence" value="ECO:0007669"/>
    <property type="project" value="UniProtKB-SubCell"/>
</dbReference>
<dbReference type="EMBL" id="CP017080">
    <property type="protein sequence ID" value="AOH53004.1"/>
    <property type="molecule type" value="Genomic_DNA"/>
</dbReference>
<evidence type="ECO:0000256" key="6">
    <source>
        <dbReference type="ARBA" id="ARBA00023136"/>
    </source>
</evidence>
<evidence type="ECO:0000259" key="8">
    <source>
        <dbReference type="Pfam" id="PF01694"/>
    </source>
</evidence>
<sequence length="196" mass="22289">MFTRTESFREYATTFRAVTVLILIMMFVFVLVLFPIIPGNLLFYYGSGVNLFINDGQWWRLVTPIFLHSTFTHLLFNGFSLAIFGPALEKFLGSFKFLLFFLSTGILANIATFLFKPLTYTHIGASGAIFGLLGFFLYLVLFNKNYFTSNERNTVYTLTGIAIIMTFIQPQINVVGHLAGLATGILTAPLYWRNKW</sequence>
<dbReference type="Gene3D" id="1.20.1540.10">
    <property type="entry name" value="Rhomboid-like"/>
    <property type="match status" value="1"/>
</dbReference>
<feature type="transmembrane region" description="Helical" evidence="7">
    <location>
        <begin position="65"/>
        <end position="85"/>
    </location>
</feature>
<feature type="transmembrane region" description="Helical" evidence="7">
    <location>
        <begin position="153"/>
        <end position="168"/>
    </location>
</feature>
<dbReference type="RefSeq" id="WP_064462228.1">
    <property type="nucleotide sequence ID" value="NZ_CP017080.1"/>
</dbReference>
<evidence type="ECO:0000313" key="10">
    <source>
        <dbReference type="Proteomes" id="UP000077926"/>
    </source>
</evidence>
<keyword evidence="4" id="KW-0378">Hydrolase</keyword>
<proteinExistence type="inferred from homology"/>
<dbReference type="PANTHER" id="PTHR43731:SF14">
    <property type="entry name" value="PRESENILIN-ASSOCIATED RHOMBOID-LIKE PROTEIN, MITOCHONDRIAL"/>
    <property type="match status" value="1"/>
</dbReference>
<keyword evidence="3 7" id="KW-0812">Transmembrane</keyword>
<comment type="similarity">
    <text evidence="2">Belongs to the peptidase S54 family.</text>
</comment>
<accession>A0A1B3XIF3</accession>
<dbReference type="GO" id="GO:0004252">
    <property type="term" value="F:serine-type endopeptidase activity"/>
    <property type="evidence" value="ECO:0007669"/>
    <property type="project" value="InterPro"/>
</dbReference>
<dbReference type="InterPro" id="IPR022764">
    <property type="entry name" value="Peptidase_S54_rhomboid_dom"/>
</dbReference>
<keyword evidence="10" id="KW-1185">Reference proteome</keyword>
<protein>
    <submittedName>
        <fullName evidence="9">Rhomboid family intramembrane serine protease</fullName>
    </submittedName>
</protein>
<dbReference type="InterPro" id="IPR035952">
    <property type="entry name" value="Rhomboid-like_sf"/>
</dbReference>
<evidence type="ECO:0000256" key="3">
    <source>
        <dbReference type="ARBA" id="ARBA00022692"/>
    </source>
</evidence>
<dbReference type="OrthoDB" id="9813074at2"/>
<evidence type="ECO:0000256" key="7">
    <source>
        <dbReference type="SAM" id="Phobius"/>
    </source>
</evidence>
<evidence type="ECO:0000256" key="5">
    <source>
        <dbReference type="ARBA" id="ARBA00022989"/>
    </source>
</evidence>
<reference evidence="9 10" key="1">
    <citation type="submission" date="2016-08" db="EMBL/GenBank/DDBJ databases">
        <title>Complete genome sequence of Bacillus muralis G25-68, a strain with toxicity to nematodes.</title>
        <authorList>
            <person name="Zheng Z."/>
        </authorList>
    </citation>
    <scope>NUCLEOTIDE SEQUENCE [LARGE SCALE GENOMIC DNA]</scope>
    <source>
        <strain evidence="9 10">G25-68</strain>
    </source>
</reference>
<gene>
    <name evidence="9" type="ORF">ABE28_001370</name>
</gene>
<evidence type="ECO:0000256" key="1">
    <source>
        <dbReference type="ARBA" id="ARBA00004141"/>
    </source>
</evidence>
<feature type="transmembrane region" description="Helical" evidence="7">
    <location>
        <begin position="97"/>
        <end position="115"/>
    </location>
</feature>
<dbReference type="Proteomes" id="UP000077926">
    <property type="component" value="Chromosome"/>
</dbReference>
<dbReference type="KEGG" id="bmur:ABE28_001370"/>
<keyword evidence="6 7" id="KW-0472">Membrane</keyword>
<dbReference type="AlphaFoldDB" id="A0A1B3XIF3"/>
<evidence type="ECO:0000256" key="4">
    <source>
        <dbReference type="ARBA" id="ARBA00022801"/>
    </source>
</evidence>
<dbReference type="InterPro" id="IPR050925">
    <property type="entry name" value="Rhomboid_protease_S54"/>
</dbReference>
<dbReference type="PANTHER" id="PTHR43731">
    <property type="entry name" value="RHOMBOID PROTEASE"/>
    <property type="match status" value="1"/>
</dbReference>
<evidence type="ECO:0000313" key="9">
    <source>
        <dbReference type="EMBL" id="AOH53004.1"/>
    </source>
</evidence>
<organism evidence="9 10">
    <name type="scientific">Peribacillus muralis</name>
    <dbReference type="NCBI Taxonomy" id="264697"/>
    <lineage>
        <taxon>Bacteria</taxon>
        <taxon>Bacillati</taxon>
        <taxon>Bacillota</taxon>
        <taxon>Bacilli</taxon>
        <taxon>Bacillales</taxon>
        <taxon>Bacillaceae</taxon>
        <taxon>Peribacillus</taxon>
    </lineage>
</organism>
<keyword evidence="9" id="KW-0645">Protease</keyword>
<name>A0A1B3XIF3_9BACI</name>
<comment type="subcellular location">
    <subcellularLocation>
        <location evidence="1">Membrane</location>
        <topology evidence="1">Multi-pass membrane protein</topology>
    </subcellularLocation>
</comment>
<dbReference type="GO" id="GO:0006508">
    <property type="term" value="P:proteolysis"/>
    <property type="evidence" value="ECO:0007669"/>
    <property type="project" value="UniProtKB-KW"/>
</dbReference>
<feature type="domain" description="Peptidase S54 rhomboid" evidence="8">
    <location>
        <begin position="56"/>
        <end position="193"/>
    </location>
</feature>
<feature type="transmembrane region" description="Helical" evidence="7">
    <location>
        <begin position="20"/>
        <end position="45"/>
    </location>
</feature>
<dbReference type="STRING" id="264697.ABE28_001370"/>
<evidence type="ECO:0000256" key="2">
    <source>
        <dbReference type="ARBA" id="ARBA00009045"/>
    </source>
</evidence>
<dbReference type="Pfam" id="PF01694">
    <property type="entry name" value="Rhomboid"/>
    <property type="match status" value="1"/>
</dbReference>
<feature type="transmembrane region" description="Helical" evidence="7">
    <location>
        <begin position="121"/>
        <end position="141"/>
    </location>
</feature>